<feature type="compositionally biased region" description="Basic and acidic residues" evidence="1">
    <location>
        <begin position="81"/>
        <end position="92"/>
    </location>
</feature>
<gene>
    <name evidence="2" type="ORF">NDU88_006137</name>
</gene>
<evidence type="ECO:0000313" key="2">
    <source>
        <dbReference type="EMBL" id="KAJ1189392.1"/>
    </source>
</evidence>
<feature type="region of interest" description="Disordered" evidence="1">
    <location>
        <begin position="76"/>
        <end position="96"/>
    </location>
</feature>
<accession>A0AAV7UP46</accession>
<organism evidence="2 3">
    <name type="scientific">Pleurodeles waltl</name>
    <name type="common">Iberian ribbed newt</name>
    <dbReference type="NCBI Taxonomy" id="8319"/>
    <lineage>
        <taxon>Eukaryota</taxon>
        <taxon>Metazoa</taxon>
        <taxon>Chordata</taxon>
        <taxon>Craniata</taxon>
        <taxon>Vertebrata</taxon>
        <taxon>Euteleostomi</taxon>
        <taxon>Amphibia</taxon>
        <taxon>Batrachia</taxon>
        <taxon>Caudata</taxon>
        <taxon>Salamandroidea</taxon>
        <taxon>Salamandridae</taxon>
        <taxon>Pleurodelinae</taxon>
        <taxon>Pleurodeles</taxon>
    </lineage>
</organism>
<evidence type="ECO:0000313" key="3">
    <source>
        <dbReference type="Proteomes" id="UP001066276"/>
    </source>
</evidence>
<comment type="caution">
    <text evidence="2">The sequence shown here is derived from an EMBL/GenBank/DDBJ whole genome shotgun (WGS) entry which is preliminary data.</text>
</comment>
<feature type="region of interest" description="Disordered" evidence="1">
    <location>
        <begin position="129"/>
        <end position="160"/>
    </location>
</feature>
<name>A0AAV7UP46_PLEWA</name>
<reference evidence="2" key="1">
    <citation type="journal article" date="2022" name="bioRxiv">
        <title>Sequencing and chromosome-scale assembly of the giantPleurodeles waltlgenome.</title>
        <authorList>
            <person name="Brown T."/>
            <person name="Elewa A."/>
            <person name="Iarovenko S."/>
            <person name="Subramanian E."/>
            <person name="Araus A.J."/>
            <person name="Petzold A."/>
            <person name="Susuki M."/>
            <person name="Suzuki K.-i.T."/>
            <person name="Hayashi T."/>
            <person name="Toyoda A."/>
            <person name="Oliveira C."/>
            <person name="Osipova E."/>
            <person name="Leigh N.D."/>
            <person name="Simon A."/>
            <person name="Yun M.H."/>
        </authorList>
    </citation>
    <scope>NUCLEOTIDE SEQUENCE</scope>
    <source>
        <strain evidence="2">20211129_DDA</strain>
        <tissue evidence="2">Liver</tissue>
    </source>
</reference>
<dbReference type="EMBL" id="JANPWB010000005">
    <property type="protein sequence ID" value="KAJ1189392.1"/>
    <property type="molecule type" value="Genomic_DNA"/>
</dbReference>
<proteinExistence type="predicted"/>
<evidence type="ECO:0000256" key="1">
    <source>
        <dbReference type="SAM" id="MobiDB-lite"/>
    </source>
</evidence>
<keyword evidence="3" id="KW-1185">Reference proteome</keyword>
<protein>
    <submittedName>
        <fullName evidence="2">Uncharacterized protein</fullName>
    </submittedName>
</protein>
<sequence length="249" mass="27203">MGAPVRCSPSGRRLPGVPQSRCWKSAYLIFGEMPPAVCRSRGIPALPRHVAHRSPWAQAAAERSSSRPGCSCGSFLPLPAPRERGGREKKGTVDSGLPPAALLKEGHLQRSAPLFLVWGRTLLSQGRPPQHGAPLLSLGPHVTLSGPERRSRPESAGQLPPCHELRSLPCNLTRRPPCWKQATSASRYLPFSPQVGDDHYFALSREGSGVSGVIPWLWWSRMECLLEADDGKVRSTMKVRPPSDNHVNQ</sequence>
<dbReference type="Proteomes" id="UP001066276">
    <property type="component" value="Chromosome 3_1"/>
</dbReference>
<dbReference type="AlphaFoldDB" id="A0AAV7UP46"/>